<dbReference type="EMBL" id="VEVO01000018">
    <property type="protein sequence ID" value="KAF0027735.1"/>
    <property type="molecule type" value="Genomic_DNA"/>
</dbReference>
<protein>
    <submittedName>
        <fullName evidence="2">Uncharacterized protein</fullName>
    </submittedName>
</protein>
<sequence>MTRKHSDRKKEGKLSNAFVLYAFETYDYNRMLTKQVNVQHILMTNSFLKLTLAKPTEFSDSGGGDRSARELKAPLRESPPPVAASYLKSVRKRRKPIAAERVRPFKTATNGSGGFS</sequence>
<organism evidence="2 3">
    <name type="scientific">Scophthalmus maximus</name>
    <name type="common">Turbot</name>
    <name type="synonym">Psetta maxima</name>
    <dbReference type="NCBI Taxonomy" id="52904"/>
    <lineage>
        <taxon>Eukaryota</taxon>
        <taxon>Metazoa</taxon>
        <taxon>Chordata</taxon>
        <taxon>Craniata</taxon>
        <taxon>Vertebrata</taxon>
        <taxon>Euteleostomi</taxon>
        <taxon>Actinopterygii</taxon>
        <taxon>Neopterygii</taxon>
        <taxon>Teleostei</taxon>
        <taxon>Neoteleostei</taxon>
        <taxon>Acanthomorphata</taxon>
        <taxon>Carangaria</taxon>
        <taxon>Pleuronectiformes</taxon>
        <taxon>Pleuronectoidei</taxon>
        <taxon>Scophthalmidae</taxon>
        <taxon>Scophthalmus</taxon>
    </lineage>
</organism>
<feature type="region of interest" description="Disordered" evidence="1">
    <location>
        <begin position="55"/>
        <end position="80"/>
    </location>
</feature>
<dbReference type="AlphaFoldDB" id="A0A6A4S635"/>
<accession>A0A6A4S635</accession>
<gene>
    <name evidence="2" type="ORF">F2P81_020476</name>
</gene>
<evidence type="ECO:0000313" key="2">
    <source>
        <dbReference type="EMBL" id="KAF0027735.1"/>
    </source>
</evidence>
<evidence type="ECO:0000313" key="3">
    <source>
        <dbReference type="Proteomes" id="UP000438429"/>
    </source>
</evidence>
<reference evidence="2 3" key="1">
    <citation type="submission" date="2019-06" db="EMBL/GenBank/DDBJ databases">
        <title>Draft genomes of female and male turbot (Scophthalmus maximus).</title>
        <authorList>
            <person name="Xu H."/>
            <person name="Xu X.-W."/>
            <person name="Shao C."/>
            <person name="Chen S."/>
        </authorList>
    </citation>
    <scope>NUCLEOTIDE SEQUENCE [LARGE SCALE GENOMIC DNA]</scope>
    <source>
        <strain evidence="2">Ysfricsl-2016a</strain>
        <tissue evidence="2">Blood</tissue>
    </source>
</reference>
<name>A0A6A4S635_SCOMX</name>
<dbReference type="Proteomes" id="UP000438429">
    <property type="component" value="Unassembled WGS sequence"/>
</dbReference>
<feature type="region of interest" description="Disordered" evidence="1">
    <location>
        <begin position="93"/>
        <end position="116"/>
    </location>
</feature>
<evidence type="ECO:0000256" key="1">
    <source>
        <dbReference type="SAM" id="MobiDB-lite"/>
    </source>
</evidence>
<comment type="caution">
    <text evidence="2">The sequence shown here is derived from an EMBL/GenBank/DDBJ whole genome shotgun (WGS) entry which is preliminary data.</text>
</comment>
<feature type="compositionally biased region" description="Basic and acidic residues" evidence="1">
    <location>
        <begin position="66"/>
        <end position="75"/>
    </location>
</feature>
<proteinExistence type="predicted"/>